<dbReference type="RefSeq" id="XP_022840394.1">
    <property type="nucleotide sequence ID" value="XM_022985607.1"/>
</dbReference>
<dbReference type="OrthoDB" id="412814at2759"/>
<reference evidence="11" key="1">
    <citation type="journal article" date="2006" name="Proc. Natl. Acad. Sci. U.S.A.">
        <title>Genome analysis of the smallest free-living eukaryote Ostreococcus tauri unveils many unique features.</title>
        <authorList>
            <person name="Derelle E."/>
            <person name="Ferraz C."/>
            <person name="Rombauts S."/>
            <person name="Rouze P."/>
            <person name="Worden A.Z."/>
            <person name="Robbens S."/>
            <person name="Partensky F."/>
            <person name="Degroeve S."/>
            <person name="Echeynie S."/>
            <person name="Cooke R."/>
            <person name="Saeys Y."/>
            <person name="Wuyts J."/>
            <person name="Jabbari K."/>
            <person name="Bowler C."/>
            <person name="Panaud O."/>
            <person name="Piegu B."/>
            <person name="Ball S.G."/>
            <person name="Ral J.-P."/>
            <person name="Bouget F.-Y."/>
            <person name="Piganeau G."/>
            <person name="De Baets B."/>
            <person name="Picard A."/>
            <person name="Delseny M."/>
            <person name="Demaille J."/>
            <person name="Van de Peer Y."/>
            <person name="Moreau H."/>
        </authorList>
    </citation>
    <scope>NUCLEOTIDE SEQUENCE [LARGE SCALE GENOMIC DNA]</scope>
    <source>
        <strain evidence="11">OTTH 0595 / CCAP 157/2 / RCC745</strain>
    </source>
</reference>
<dbReference type="EMBL" id="CAID01000016">
    <property type="protein sequence ID" value="CEG00467.1"/>
    <property type="molecule type" value="Genomic_DNA"/>
</dbReference>
<comment type="similarity">
    <text evidence="8">Belongs to the iron/ascorbate-dependent oxidoreductase family.</text>
</comment>
<dbReference type="AlphaFoldDB" id="A0A096P8Z2"/>
<dbReference type="PANTHER" id="PTHR46030:SF1">
    <property type="entry name" value="ALPHA-KETOGLUTARATE-DEPENDENT DIOXYGENASE ALKB HOMOLOG 6"/>
    <property type="match status" value="1"/>
</dbReference>
<dbReference type="InParanoid" id="A0A096P8Z2"/>
<evidence type="ECO:0000313" key="10">
    <source>
        <dbReference type="EMBL" id="CEG00467.1"/>
    </source>
</evidence>
<dbReference type="InterPro" id="IPR005123">
    <property type="entry name" value="Oxoglu/Fe-dep_dioxygenase_dom"/>
</dbReference>
<evidence type="ECO:0000256" key="1">
    <source>
        <dbReference type="ARBA" id="ARBA00004123"/>
    </source>
</evidence>
<dbReference type="GO" id="GO:0046872">
    <property type="term" value="F:metal ion binding"/>
    <property type="evidence" value="ECO:0007669"/>
    <property type="project" value="UniProtKB-KW"/>
</dbReference>
<name>A0A096P8Z2_OSTTA</name>
<dbReference type="InterPro" id="IPR032862">
    <property type="entry name" value="ALKBH6"/>
</dbReference>
<evidence type="ECO:0000256" key="8">
    <source>
        <dbReference type="RuleBase" id="RU003682"/>
    </source>
</evidence>
<protein>
    <submittedName>
        <fullName evidence="10">Alpha-ketoglutarate-dependent dioxygenase AlkB-like</fullName>
    </submittedName>
</protein>
<comment type="similarity">
    <text evidence="2">Belongs to the alkB family.</text>
</comment>
<proteinExistence type="inferred from homology"/>
<dbReference type="PANTHER" id="PTHR46030">
    <property type="entry name" value="ALPHA-KETOGLUTARATE-DEPENDENT DIOXYGENASE ALKB HOMOLOG 6"/>
    <property type="match status" value="1"/>
</dbReference>
<reference evidence="10 11" key="2">
    <citation type="journal article" date="2014" name="BMC Genomics">
        <title>An improved genome of the model marine alga Ostreococcus tauri unfolds by assessing Illumina de novo assemblies.</title>
        <authorList>
            <person name="Blanc-Mathieu R."/>
            <person name="Verhelst B."/>
            <person name="Derelle E."/>
            <person name="Rombauts S."/>
            <person name="Bouget F.Y."/>
            <person name="Carre I."/>
            <person name="Chateau A."/>
            <person name="Eyre-Walker A."/>
            <person name="Grimsley N."/>
            <person name="Moreau H."/>
            <person name="Piegu B."/>
            <person name="Rivals E."/>
            <person name="Schackwitz W."/>
            <person name="Van de Peer Y."/>
            <person name="Piganeau G."/>
        </authorList>
    </citation>
    <scope>NUCLEOTIDE SEQUENCE [LARGE SCALE GENOMIC DNA]</scope>
    <source>
        <strain evidence="11">OTTH 0595 / CCAP 157/2 / RCC745</strain>
    </source>
</reference>
<comment type="caution">
    <text evidence="10">The sequence shown here is derived from an EMBL/GenBank/DDBJ whole genome shotgun (WGS) entry which is preliminary data.</text>
</comment>
<organism evidence="10 11">
    <name type="scientific">Ostreococcus tauri</name>
    <name type="common">Marine green alga</name>
    <dbReference type="NCBI Taxonomy" id="70448"/>
    <lineage>
        <taxon>Eukaryota</taxon>
        <taxon>Viridiplantae</taxon>
        <taxon>Chlorophyta</taxon>
        <taxon>Mamiellophyceae</taxon>
        <taxon>Mamiellales</taxon>
        <taxon>Bathycoccaceae</taxon>
        <taxon>Ostreococcus</taxon>
    </lineage>
</organism>
<sequence length="261" mass="28898">MAPSIDVRALVRAAKTRESEVTSTSERHDRFFPDGFVDTTLDDDGCGVASEKSIPIATVDGLSYEREWLGERDADELERALLASPSSWWTSWSNARRVMNAGGNAPSQLFRGEEDLKHFPAYLRALMRAMVNRKTSDAEPNHVLVNEYESRGGITPHSDGAVYAEDVSILTLRGTALIEFWPSEGEITGRPIASVLLEPRSVLTYKGTAYRLRHGIRETDADVVTEETANARALGLNPGARVERNPRGRVSVVFVRKRTVV</sequence>
<evidence type="ECO:0000256" key="7">
    <source>
        <dbReference type="ARBA" id="ARBA00023242"/>
    </source>
</evidence>
<dbReference type="SUPFAM" id="SSF51197">
    <property type="entry name" value="Clavaminate synthase-like"/>
    <property type="match status" value="1"/>
</dbReference>
<dbReference type="GO" id="GO:0051213">
    <property type="term" value="F:dioxygenase activity"/>
    <property type="evidence" value="ECO:0007669"/>
    <property type="project" value="UniProtKB-KW"/>
</dbReference>
<evidence type="ECO:0000259" key="9">
    <source>
        <dbReference type="PROSITE" id="PS51471"/>
    </source>
</evidence>
<feature type="domain" description="Fe2OG dioxygenase" evidence="9">
    <location>
        <begin position="139"/>
        <end position="259"/>
    </location>
</feature>
<evidence type="ECO:0000256" key="6">
    <source>
        <dbReference type="ARBA" id="ARBA00023004"/>
    </source>
</evidence>
<evidence type="ECO:0000256" key="4">
    <source>
        <dbReference type="ARBA" id="ARBA00022964"/>
    </source>
</evidence>
<dbReference type="GeneID" id="34946500"/>
<evidence type="ECO:0000313" key="11">
    <source>
        <dbReference type="Proteomes" id="UP000009170"/>
    </source>
</evidence>
<evidence type="ECO:0000256" key="5">
    <source>
        <dbReference type="ARBA" id="ARBA00023002"/>
    </source>
</evidence>
<keyword evidence="5 8" id="KW-0560">Oxidoreductase</keyword>
<keyword evidence="4" id="KW-0223">Dioxygenase</keyword>
<keyword evidence="11" id="KW-1185">Reference proteome</keyword>
<evidence type="ECO:0000256" key="3">
    <source>
        <dbReference type="ARBA" id="ARBA00022723"/>
    </source>
</evidence>
<comment type="subcellular location">
    <subcellularLocation>
        <location evidence="1">Nucleus</location>
    </subcellularLocation>
</comment>
<dbReference type="Proteomes" id="UP000009170">
    <property type="component" value="Unassembled WGS sequence"/>
</dbReference>
<evidence type="ECO:0000256" key="2">
    <source>
        <dbReference type="ARBA" id="ARBA00007879"/>
    </source>
</evidence>
<accession>A0A096P8Z2</accession>
<keyword evidence="3 8" id="KW-0479">Metal-binding</keyword>
<keyword evidence="7" id="KW-0539">Nucleus</keyword>
<keyword evidence="6 8" id="KW-0408">Iron</keyword>
<dbReference type="Gene3D" id="2.60.120.1520">
    <property type="match status" value="1"/>
</dbReference>
<dbReference type="GO" id="GO:0005634">
    <property type="term" value="C:nucleus"/>
    <property type="evidence" value="ECO:0007669"/>
    <property type="project" value="UniProtKB-SubCell"/>
</dbReference>
<dbReference type="KEGG" id="ota:OT_ostta16g02630"/>
<gene>
    <name evidence="10" type="ORF">OT_ostta16g02630</name>
</gene>
<dbReference type="PROSITE" id="PS51471">
    <property type="entry name" value="FE2OG_OXY"/>
    <property type="match status" value="1"/>
</dbReference>